<accession>A0ACB7IVN9</accession>
<dbReference type="Proteomes" id="UP000824881">
    <property type="component" value="Unassembled WGS sequence"/>
</dbReference>
<comment type="caution">
    <text evidence="1">The sequence shown here is derived from an EMBL/GenBank/DDBJ whole genome shotgun (WGS) entry which is preliminary data.</text>
</comment>
<keyword evidence="2" id="KW-1185">Reference proteome</keyword>
<reference evidence="1 2" key="1">
    <citation type="journal article" date="2021" name="Appl. Environ. Microbiol.">
        <title>Genetic linkage and physical mapping for an oyster mushroom Pleurotus cornucopiae and QTL analysis for the trait cap color.</title>
        <authorList>
            <person name="Zhang Y."/>
            <person name="Gao W."/>
            <person name="Sonnenberg A."/>
            <person name="Chen Q."/>
            <person name="Zhang J."/>
            <person name="Huang C."/>
        </authorList>
    </citation>
    <scope>NUCLEOTIDE SEQUENCE [LARGE SCALE GENOMIC DNA]</scope>
    <source>
        <strain evidence="1">CCMSSC00406</strain>
    </source>
</reference>
<name>A0ACB7IVN9_PLECO</name>
<evidence type="ECO:0000313" key="1">
    <source>
        <dbReference type="EMBL" id="KAG9221805.1"/>
    </source>
</evidence>
<evidence type="ECO:0000313" key="2">
    <source>
        <dbReference type="Proteomes" id="UP000824881"/>
    </source>
</evidence>
<proteinExistence type="predicted"/>
<protein>
    <submittedName>
        <fullName evidence="1">Uncharacterized protein</fullName>
    </submittedName>
</protein>
<sequence>MPPLVNEANAENINARRLAEIVDRYTCDAKDSLLAAKIAQSIYANISRRQDVQFKVGDFVYLSTSNQCREYTHGSDGHVAKFMPCFDGPYKITKVFPEKSTYTLLMPNSPNVSPTFHALQLCRFIPNDTSLFPLQELKQPQSIETDDREEWLVDRILDEKRGRKGREFLVRYCEYGAKEDWWLPLRDVDELEALDVWLALKESEALMNASACKTPMTTLRRCSPCGVQLLEGGRV</sequence>
<gene>
    <name evidence="1" type="ORF">CCMSSC00406_0006748</name>
</gene>
<organism evidence="1 2">
    <name type="scientific">Pleurotus cornucopiae</name>
    <name type="common">Cornucopia mushroom</name>
    <dbReference type="NCBI Taxonomy" id="5321"/>
    <lineage>
        <taxon>Eukaryota</taxon>
        <taxon>Fungi</taxon>
        <taxon>Dikarya</taxon>
        <taxon>Basidiomycota</taxon>
        <taxon>Agaricomycotina</taxon>
        <taxon>Agaricomycetes</taxon>
        <taxon>Agaricomycetidae</taxon>
        <taxon>Agaricales</taxon>
        <taxon>Pleurotineae</taxon>
        <taxon>Pleurotaceae</taxon>
        <taxon>Pleurotus</taxon>
    </lineage>
</organism>
<dbReference type="EMBL" id="WQMT02000006">
    <property type="protein sequence ID" value="KAG9221805.1"/>
    <property type="molecule type" value="Genomic_DNA"/>
</dbReference>